<proteinExistence type="predicted"/>
<dbReference type="InterPro" id="IPR036388">
    <property type="entry name" value="WH-like_DNA-bd_sf"/>
</dbReference>
<dbReference type="Pfam" id="PF01527">
    <property type="entry name" value="HTH_Tnp_1"/>
    <property type="match status" value="1"/>
</dbReference>
<dbReference type="InterPro" id="IPR010921">
    <property type="entry name" value="Trp_repressor/repl_initiator"/>
</dbReference>
<organism evidence="2 3">
    <name type="scientific">Terasakiella brassicae</name>
    <dbReference type="NCBI Taxonomy" id="1634917"/>
    <lineage>
        <taxon>Bacteria</taxon>
        <taxon>Pseudomonadati</taxon>
        <taxon>Pseudomonadota</taxon>
        <taxon>Alphaproteobacteria</taxon>
        <taxon>Rhodospirillales</taxon>
        <taxon>Terasakiellaceae</taxon>
        <taxon>Terasakiella</taxon>
    </lineage>
</organism>
<reference evidence="2" key="1">
    <citation type="journal article" date="2014" name="Int. J. Syst. Evol. Microbiol.">
        <title>Complete genome sequence of Corynebacterium casei LMG S-19264T (=DSM 44701T), isolated from a smear-ripened cheese.</title>
        <authorList>
            <consortium name="US DOE Joint Genome Institute (JGI-PGF)"/>
            <person name="Walter F."/>
            <person name="Albersmeier A."/>
            <person name="Kalinowski J."/>
            <person name="Ruckert C."/>
        </authorList>
    </citation>
    <scope>NUCLEOTIDE SEQUENCE</scope>
    <source>
        <strain evidence="2">CGMCC 1.15254</strain>
    </source>
</reference>
<feature type="coiled-coil region" evidence="1">
    <location>
        <begin position="56"/>
        <end position="83"/>
    </location>
</feature>
<name>A0A917FGX3_9PROT</name>
<dbReference type="RefSeq" id="WP_188667303.1">
    <property type="nucleotide sequence ID" value="NZ_BMHV01000053.1"/>
</dbReference>
<keyword evidence="1" id="KW-0175">Coiled coil</keyword>
<dbReference type="Proteomes" id="UP000632498">
    <property type="component" value="Unassembled WGS sequence"/>
</dbReference>
<dbReference type="GO" id="GO:0006313">
    <property type="term" value="P:DNA transposition"/>
    <property type="evidence" value="ECO:0007669"/>
    <property type="project" value="InterPro"/>
</dbReference>
<evidence type="ECO:0000313" key="2">
    <source>
        <dbReference type="EMBL" id="GGF76581.1"/>
    </source>
</evidence>
<dbReference type="GO" id="GO:0043565">
    <property type="term" value="F:sequence-specific DNA binding"/>
    <property type="evidence" value="ECO:0007669"/>
    <property type="project" value="InterPro"/>
</dbReference>
<dbReference type="EMBL" id="BMHV01000053">
    <property type="protein sequence ID" value="GGF76581.1"/>
    <property type="molecule type" value="Genomic_DNA"/>
</dbReference>
<dbReference type="GO" id="GO:0004803">
    <property type="term" value="F:transposase activity"/>
    <property type="evidence" value="ECO:0007669"/>
    <property type="project" value="InterPro"/>
</dbReference>
<comment type="caution">
    <text evidence="2">The sequence shown here is derived from an EMBL/GenBank/DDBJ whole genome shotgun (WGS) entry which is preliminary data.</text>
</comment>
<protein>
    <submittedName>
        <fullName evidence="2">Transposase</fullName>
    </submittedName>
</protein>
<evidence type="ECO:0000313" key="3">
    <source>
        <dbReference type="Proteomes" id="UP000632498"/>
    </source>
</evidence>
<dbReference type="Gene3D" id="1.10.10.10">
    <property type="entry name" value="Winged helix-like DNA-binding domain superfamily/Winged helix DNA-binding domain"/>
    <property type="match status" value="1"/>
</dbReference>
<evidence type="ECO:0000256" key="1">
    <source>
        <dbReference type="SAM" id="Coils"/>
    </source>
</evidence>
<dbReference type="AlphaFoldDB" id="A0A917FGX3"/>
<sequence>MAKRRNHSADFKAKVALEALREELTLPELAKKYDVHPNQISTWKKKALANMADIFSSKQEKQKDNHEAEVKELHAKIGELTVEVDFLDRAFKRSLWTRPLKLESTFC</sequence>
<keyword evidence="3" id="KW-1185">Reference proteome</keyword>
<accession>A0A917FGX3</accession>
<dbReference type="SUPFAM" id="SSF48295">
    <property type="entry name" value="TrpR-like"/>
    <property type="match status" value="1"/>
</dbReference>
<reference evidence="2" key="2">
    <citation type="submission" date="2020-09" db="EMBL/GenBank/DDBJ databases">
        <authorList>
            <person name="Sun Q."/>
            <person name="Zhou Y."/>
        </authorList>
    </citation>
    <scope>NUCLEOTIDE SEQUENCE</scope>
    <source>
        <strain evidence="2">CGMCC 1.15254</strain>
    </source>
</reference>
<gene>
    <name evidence="2" type="ORF">GCM10011332_33230</name>
</gene>
<dbReference type="InterPro" id="IPR002514">
    <property type="entry name" value="Transposase_8"/>
</dbReference>